<accession>A0A6J4U6Y6</accession>
<proteinExistence type="predicted"/>
<evidence type="ECO:0000313" key="2">
    <source>
        <dbReference type="EMBL" id="CAA9542719.1"/>
    </source>
</evidence>
<feature type="region of interest" description="Disordered" evidence="1">
    <location>
        <begin position="30"/>
        <end position="52"/>
    </location>
</feature>
<dbReference type="EMBL" id="CADCWH010000040">
    <property type="protein sequence ID" value="CAA9542719.1"/>
    <property type="molecule type" value="Genomic_DNA"/>
</dbReference>
<gene>
    <name evidence="2" type="ORF">AVDCRST_MAG70-245</name>
</gene>
<evidence type="ECO:0000256" key="1">
    <source>
        <dbReference type="SAM" id="MobiDB-lite"/>
    </source>
</evidence>
<reference evidence="2" key="1">
    <citation type="submission" date="2020-02" db="EMBL/GenBank/DDBJ databases">
        <authorList>
            <person name="Meier V. D."/>
        </authorList>
    </citation>
    <scope>NUCLEOTIDE SEQUENCE</scope>
    <source>
        <strain evidence="2">AVDCRST_MAG70</strain>
    </source>
</reference>
<sequence>MPATKGIVRDQSGVMGPVVATEGSLWSRGRAGDFTSDPVLARGSPGLAPAGFRPRVPAAIDLPRRS</sequence>
<dbReference type="AlphaFoldDB" id="A0A6J4U6Y6"/>
<name>A0A6J4U6Y6_9BACT</name>
<protein>
    <submittedName>
        <fullName evidence="2">Uncharacterized protein</fullName>
    </submittedName>
</protein>
<organism evidence="2">
    <name type="scientific">uncultured Thermomicrobiales bacterium</name>
    <dbReference type="NCBI Taxonomy" id="1645740"/>
    <lineage>
        <taxon>Bacteria</taxon>
        <taxon>Pseudomonadati</taxon>
        <taxon>Thermomicrobiota</taxon>
        <taxon>Thermomicrobia</taxon>
        <taxon>Thermomicrobiales</taxon>
        <taxon>environmental samples</taxon>
    </lineage>
</organism>